<evidence type="ECO:0000256" key="1">
    <source>
        <dbReference type="SAM" id="MobiDB-lite"/>
    </source>
</evidence>
<protein>
    <submittedName>
        <fullName evidence="2">Uncharacterized protein</fullName>
    </submittedName>
</protein>
<evidence type="ECO:0000313" key="3">
    <source>
        <dbReference type="Proteomes" id="UP000295727"/>
    </source>
</evidence>
<keyword evidence="3" id="KW-1185">Reference proteome</keyword>
<evidence type="ECO:0000313" key="2">
    <source>
        <dbReference type="EMBL" id="QBR02688.1"/>
    </source>
</evidence>
<gene>
    <name evidence="2" type="ORF">E1956_36315</name>
</gene>
<dbReference type="Proteomes" id="UP000295727">
    <property type="component" value="Chromosome 4"/>
</dbReference>
<feature type="region of interest" description="Disordered" evidence="1">
    <location>
        <begin position="33"/>
        <end position="60"/>
    </location>
</feature>
<dbReference type="AlphaFoldDB" id="A0A4P7D3X7"/>
<sequence>MVWSGLRFGWGAGVTRRWVAAAPTFFAAAKKVGAAPHRGNACGPPRNQVKAKTEKHPKRI</sequence>
<reference evidence="2 3" key="1">
    <citation type="submission" date="2019-03" db="EMBL/GenBank/DDBJ databases">
        <title>Paraburkholderia sp. 7MH5, isolated from subtropical forest soil.</title>
        <authorList>
            <person name="Gao Z.-H."/>
            <person name="Qiu L.-H."/>
        </authorList>
    </citation>
    <scope>NUCLEOTIDE SEQUENCE [LARGE SCALE GENOMIC DNA]</scope>
    <source>
        <strain evidence="2 3">7MH5</strain>
    </source>
</reference>
<proteinExistence type="predicted"/>
<dbReference type="EMBL" id="CP038151">
    <property type="protein sequence ID" value="QBR02688.1"/>
    <property type="molecule type" value="Genomic_DNA"/>
</dbReference>
<dbReference type="KEGG" id="ppai:E1956_36315"/>
<accession>A0A4P7D3X7</accession>
<organism evidence="2 3">
    <name type="scientific">Paraburkholderia pallida</name>
    <dbReference type="NCBI Taxonomy" id="2547399"/>
    <lineage>
        <taxon>Bacteria</taxon>
        <taxon>Pseudomonadati</taxon>
        <taxon>Pseudomonadota</taxon>
        <taxon>Betaproteobacteria</taxon>
        <taxon>Burkholderiales</taxon>
        <taxon>Burkholderiaceae</taxon>
        <taxon>Paraburkholderia</taxon>
    </lineage>
</organism>
<name>A0A4P7D3X7_9BURK</name>